<feature type="compositionally biased region" description="Basic and acidic residues" evidence="1">
    <location>
        <begin position="91"/>
        <end position="101"/>
    </location>
</feature>
<accession>N8WQI1</accession>
<dbReference type="HOGENOM" id="CLU_1010567_0_0_6"/>
<protein>
    <submittedName>
        <fullName evidence="2">Uncharacterized protein</fullName>
    </submittedName>
</protein>
<dbReference type="Proteomes" id="UP000018438">
    <property type="component" value="Unassembled WGS sequence"/>
</dbReference>
<evidence type="ECO:0000256" key="1">
    <source>
        <dbReference type="SAM" id="MobiDB-lite"/>
    </source>
</evidence>
<feature type="region of interest" description="Disordered" evidence="1">
    <location>
        <begin position="77"/>
        <end position="127"/>
    </location>
</feature>
<feature type="region of interest" description="Disordered" evidence="1">
    <location>
        <begin position="35"/>
        <end position="62"/>
    </location>
</feature>
<organism evidence="2 3">
    <name type="scientific">Acinetobacter schindleri NIPH 900</name>
    <dbReference type="NCBI Taxonomy" id="1217675"/>
    <lineage>
        <taxon>Bacteria</taxon>
        <taxon>Pseudomonadati</taxon>
        <taxon>Pseudomonadota</taxon>
        <taxon>Gammaproteobacteria</taxon>
        <taxon>Moraxellales</taxon>
        <taxon>Moraxellaceae</taxon>
        <taxon>Acinetobacter</taxon>
    </lineage>
</organism>
<dbReference type="RefSeq" id="WP_004812442.1">
    <property type="nucleotide sequence ID" value="NZ_KB849450.1"/>
</dbReference>
<evidence type="ECO:0000313" key="2">
    <source>
        <dbReference type="EMBL" id="ENV14231.1"/>
    </source>
</evidence>
<dbReference type="EMBL" id="APPI01000010">
    <property type="protein sequence ID" value="ENV14231.1"/>
    <property type="molecule type" value="Genomic_DNA"/>
</dbReference>
<proteinExistence type="predicted"/>
<keyword evidence="3" id="KW-1185">Reference proteome</keyword>
<dbReference type="PATRIC" id="fig|1217675.3.peg.456"/>
<comment type="caution">
    <text evidence="2">The sequence shown here is derived from an EMBL/GenBank/DDBJ whole genome shotgun (WGS) entry which is preliminary data.</text>
</comment>
<dbReference type="AlphaFoldDB" id="N8WQI1"/>
<evidence type="ECO:0000313" key="3">
    <source>
        <dbReference type="Proteomes" id="UP000018438"/>
    </source>
</evidence>
<reference evidence="2 3" key="1">
    <citation type="submission" date="2013-02" db="EMBL/GenBank/DDBJ databases">
        <title>The Genome Sequence of Acinetobacter schindleri NIPH 900.</title>
        <authorList>
            <consortium name="The Broad Institute Genome Sequencing Platform"/>
            <consortium name="The Broad Institute Genome Sequencing Center for Infectious Disease"/>
            <person name="Cerqueira G."/>
            <person name="Feldgarden M."/>
            <person name="Courvalin P."/>
            <person name="Perichon B."/>
            <person name="Grillot-Courvalin C."/>
            <person name="Clermont D."/>
            <person name="Rocha E."/>
            <person name="Yoon E.-J."/>
            <person name="Nemec A."/>
            <person name="Walker B."/>
            <person name="Young S.K."/>
            <person name="Zeng Q."/>
            <person name="Gargeya S."/>
            <person name="Fitzgerald M."/>
            <person name="Haas B."/>
            <person name="Abouelleil A."/>
            <person name="Alvarado L."/>
            <person name="Arachchi H.M."/>
            <person name="Berlin A.M."/>
            <person name="Chapman S.B."/>
            <person name="Dewar J."/>
            <person name="Goldberg J."/>
            <person name="Griggs A."/>
            <person name="Gujja S."/>
            <person name="Hansen M."/>
            <person name="Howarth C."/>
            <person name="Imamovic A."/>
            <person name="Larimer J."/>
            <person name="McCowan C."/>
            <person name="Murphy C."/>
            <person name="Neiman D."/>
            <person name="Pearson M."/>
            <person name="Priest M."/>
            <person name="Roberts A."/>
            <person name="Saif S."/>
            <person name="Shea T."/>
            <person name="Sisk P."/>
            <person name="Sykes S."/>
            <person name="Wortman J."/>
            <person name="Nusbaum C."/>
            <person name="Birren B."/>
        </authorList>
    </citation>
    <scope>NUCLEOTIDE SEQUENCE [LARGE SCALE GENOMIC DNA]</scope>
    <source>
        <strain evidence="2 3">NIPH 900</strain>
    </source>
</reference>
<name>N8WQI1_9GAMM</name>
<gene>
    <name evidence="2" type="ORF">F965_00474</name>
</gene>
<sequence length="305" mass="33773">MAGERYPNEYWEAVKDLWMSDLKTDLKNASEKIAKDMGLKAPSPSSVTRKAKTGNWTREESKDLVKLNAKKLNEKLREIKKGGESSSKSLKNKETQKDVNRKTANANANEHNANANSDNANSSNASANDSAVLVVEGEYIEADQAEQVEGEFVPKGGSRKGRNIGKRADLRAALIIKANRYLAHDLRVLSQESIEALQLTKDEVLHAQSDEEVEIAISKLNGLIKVINASYTITKSFEATAKVEAVFWGLGADDLKDVAEQTARRTAHAEQSQALLEAAKQEMLNKKKLAFQRKLEIIEMGDDFE</sequence>
<feature type="compositionally biased region" description="Low complexity" evidence="1">
    <location>
        <begin position="104"/>
        <end position="127"/>
    </location>
</feature>